<dbReference type="PANTHER" id="PTHR24421:SF37">
    <property type="entry name" value="SENSOR HISTIDINE KINASE NARS"/>
    <property type="match status" value="1"/>
</dbReference>
<protein>
    <submittedName>
        <fullName evidence="13">Sensor histidine kinase</fullName>
    </submittedName>
</protein>
<accession>A0A3L7AT08</accession>
<comment type="caution">
    <text evidence="13">The sequence shown here is derived from an EMBL/GenBank/DDBJ whole genome shotgun (WGS) entry which is preliminary data.</text>
</comment>
<proteinExistence type="predicted"/>
<dbReference type="Gene3D" id="3.30.565.10">
    <property type="entry name" value="Histidine kinase-like ATPase, C-terminal domain"/>
    <property type="match status" value="1"/>
</dbReference>
<dbReference type="GO" id="GO:0005886">
    <property type="term" value="C:plasma membrane"/>
    <property type="evidence" value="ECO:0007669"/>
    <property type="project" value="UniProtKB-SubCell"/>
</dbReference>
<keyword evidence="4 10" id="KW-0812">Transmembrane</keyword>
<dbReference type="InterPro" id="IPR036890">
    <property type="entry name" value="HATPase_C_sf"/>
</dbReference>
<evidence type="ECO:0000256" key="1">
    <source>
        <dbReference type="ARBA" id="ARBA00004651"/>
    </source>
</evidence>
<dbReference type="GO" id="GO:0000155">
    <property type="term" value="F:phosphorelay sensor kinase activity"/>
    <property type="evidence" value="ECO:0007669"/>
    <property type="project" value="InterPro"/>
</dbReference>
<keyword evidence="8 10" id="KW-0472">Membrane</keyword>
<evidence type="ECO:0000256" key="7">
    <source>
        <dbReference type="ARBA" id="ARBA00023012"/>
    </source>
</evidence>
<dbReference type="Pfam" id="PF02518">
    <property type="entry name" value="HATPase_c"/>
    <property type="match status" value="1"/>
</dbReference>
<dbReference type="AlphaFoldDB" id="A0A3L7AT08"/>
<feature type="region of interest" description="Disordered" evidence="9">
    <location>
        <begin position="406"/>
        <end position="451"/>
    </location>
</feature>
<feature type="compositionally biased region" description="Pro residues" evidence="9">
    <location>
        <begin position="414"/>
        <end position="424"/>
    </location>
</feature>
<keyword evidence="6 10" id="KW-1133">Transmembrane helix</keyword>
<dbReference type="InterPro" id="IPR003594">
    <property type="entry name" value="HATPase_dom"/>
</dbReference>
<evidence type="ECO:0000259" key="12">
    <source>
        <dbReference type="Pfam" id="PF07730"/>
    </source>
</evidence>
<evidence type="ECO:0000256" key="6">
    <source>
        <dbReference type="ARBA" id="ARBA00022989"/>
    </source>
</evidence>
<evidence type="ECO:0000256" key="5">
    <source>
        <dbReference type="ARBA" id="ARBA00022777"/>
    </source>
</evidence>
<keyword evidence="5 13" id="KW-0418">Kinase</keyword>
<organism evidence="13 14">
    <name type="scientific">Mycetocola lacteus</name>
    <dbReference type="NCBI Taxonomy" id="76637"/>
    <lineage>
        <taxon>Bacteria</taxon>
        <taxon>Bacillati</taxon>
        <taxon>Actinomycetota</taxon>
        <taxon>Actinomycetes</taxon>
        <taxon>Micrococcales</taxon>
        <taxon>Microbacteriaceae</taxon>
        <taxon>Mycetocola</taxon>
    </lineage>
</organism>
<comment type="subcellular location">
    <subcellularLocation>
        <location evidence="1">Cell membrane</location>
        <topology evidence="1">Multi-pass membrane protein</topology>
    </subcellularLocation>
</comment>
<feature type="region of interest" description="Disordered" evidence="9">
    <location>
        <begin position="343"/>
        <end position="374"/>
    </location>
</feature>
<evidence type="ECO:0000259" key="11">
    <source>
        <dbReference type="Pfam" id="PF02518"/>
    </source>
</evidence>
<keyword evidence="14" id="KW-1185">Reference proteome</keyword>
<dbReference type="EMBL" id="RCUY01000005">
    <property type="protein sequence ID" value="RLP83135.1"/>
    <property type="molecule type" value="Genomic_DNA"/>
</dbReference>
<feature type="transmembrane region" description="Helical" evidence="10">
    <location>
        <begin position="18"/>
        <end position="37"/>
    </location>
</feature>
<keyword evidence="7" id="KW-0902">Two-component regulatory system</keyword>
<feature type="domain" description="Signal transduction histidine kinase subgroup 3 dimerisation and phosphoacceptor" evidence="12">
    <location>
        <begin position="200"/>
        <end position="261"/>
    </location>
</feature>
<evidence type="ECO:0000256" key="4">
    <source>
        <dbReference type="ARBA" id="ARBA00022692"/>
    </source>
</evidence>
<dbReference type="Proteomes" id="UP000269438">
    <property type="component" value="Unassembled WGS sequence"/>
</dbReference>
<gene>
    <name evidence="13" type="ORF">D9V34_07850</name>
</gene>
<evidence type="ECO:0000256" key="10">
    <source>
        <dbReference type="SAM" id="Phobius"/>
    </source>
</evidence>
<feature type="transmembrane region" description="Helical" evidence="10">
    <location>
        <begin position="142"/>
        <end position="164"/>
    </location>
</feature>
<name>A0A3L7AT08_9MICO</name>
<reference evidence="13 14" key="1">
    <citation type="submission" date="2018-10" db="EMBL/GenBank/DDBJ databases">
        <authorList>
            <person name="Li J."/>
        </authorList>
    </citation>
    <scope>NUCLEOTIDE SEQUENCE [LARGE SCALE GENOMIC DNA]</scope>
    <source>
        <strain evidence="13 14">JCM 11654</strain>
    </source>
</reference>
<dbReference type="PIRSF" id="PIRSF037434">
    <property type="entry name" value="STHK_ChrS"/>
    <property type="match status" value="1"/>
</dbReference>
<evidence type="ECO:0000256" key="8">
    <source>
        <dbReference type="ARBA" id="ARBA00023136"/>
    </source>
</evidence>
<evidence type="ECO:0000256" key="3">
    <source>
        <dbReference type="ARBA" id="ARBA00022679"/>
    </source>
</evidence>
<dbReference type="InterPro" id="IPR050482">
    <property type="entry name" value="Sensor_HK_TwoCompSys"/>
</dbReference>
<dbReference type="PANTHER" id="PTHR24421">
    <property type="entry name" value="NITRATE/NITRITE SENSOR PROTEIN NARX-RELATED"/>
    <property type="match status" value="1"/>
</dbReference>
<feature type="transmembrane region" description="Helical" evidence="10">
    <location>
        <begin position="79"/>
        <end position="107"/>
    </location>
</feature>
<feature type="transmembrane region" description="Helical" evidence="10">
    <location>
        <begin position="49"/>
        <end position="67"/>
    </location>
</feature>
<dbReference type="OrthoDB" id="144293at2"/>
<evidence type="ECO:0000313" key="13">
    <source>
        <dbReference type="EMBL" id="RLP83135.1"/>
    </source>
</evidence>
<keyword evidence="3" id="KW-0808">Transferase</keyword>
<evidence type="ECO:0000256" key="9">
    <source>
        <dbReference type="SAM" id="MobiDB-lite"/>
    </source>
</evidence>
<sequence>MSRCVRMRDMTLRRGWDLAVSACMVLLILLAFVSVTHEGASRLDVGTRVVLITVGLGALLAYYLLWARPRNETNAVGWGAAWVIPIGALLTFASPSMFTAQVILYPMIWEGNARPRRPLILSGIAAIAMTTTSILGTEGSDWPGNALVIGAVSYAFNLAMGLWISGISRVSAENARLYDQLRLRQEEIAALNRDAGAMHERGRLSRDLHDTVAQTLTGVVMLSRSARRQAEAGSPKLVDTVRLIESSAAEALAETRAMVATASSLEESTFAETLERFCTRFARETGIAVDLEFSLNPGTLLSRAEEVILLRCVQEGLANVRKHSGANTARVSVVSDRAGVRLGIADNGRGPTAAAPESAASGERNATAQPTGGQFGLAGLAERLGGVGGTVALTAGTEGGALLSVELPLSTEPSAPPSAGPGVPPSTDFTTHPSTDPGTHPSTHPSTKEQS</sequence>
<feature type="domain" description="Histidine kinase/HSP90-like ATPase" evidence="11">
    <location>
        <begin position="306"/>
        <end position="410"/>
    </location>
</feature>
<feature type="transmembrane region" description="Helical" evidence="10">
    <location>
        <begin position="119"/>
        <end position="136"/>
    </location>
</feature>
<keyword evidence="2" id="KW-1003">Cell membrane</keyword>
<dbReference type="SUPFAM" id="SSF55874">
    <property type="entry name" value="ATPase domain of HSP90 chaperone/DNA topoisomerase II/histidine kinase"/>
    <property type="match status" value="1"/>
</dbReference>
<dbReference type="GO" id="GO:0046983">
    <property type="term" value="F:protein dimerization activity"/>
    <property type="evidence" value="ECO:0007669"/>
    <property type="project" value="InterPro"/>
</dbReference>
<dbReference type="Pfam" id="PF07730">
    <property type="entry name" value="HisKA_3"/>
    <property type="match status" value="1"/>
</dbReference>
<dbReference type="CDD" id="cd16917">
    <property type="entry name" value="HATPase_UhpB-NarQ-NarX-like"/>
    <property type="match status" value="1"/>
</dbReference>
<evidence type="ECO:0000256" key="2">
    <source>
        <dbReference type="ARBA" id="ARBA00022475"/>
    </source>
</evidence>
<feature type="compositionally biased region" description="Polar residues" evidence="9">
    <location>
        <begin position="427"/>
        <end position="445"/>
    </location>
</feature>
<dbReference type="Gene3D" id="1.20.5.1930">
    <property type="match status" value="1"/>
</dbReference>
<evidence type="ECO:0000313" key="14">
    <source>
        <dbReference type="Proteomes" id="UP000269438"/>
    </source>
</evidence>
<dbReference type="InterPro" id="IPR017205">
    <property type="entry name" value="Sig_transdc_His_kinase_ChrS"/>
</dbReference>
<dbReference type="InterPro" id="IPR011712">
    <property type="entry name" value="Sig_transdc_His_kin_sub3_dim/P"/>
</dbReference>